<comment type="caution">
    <text evidence="1">The sequence shown here is derived from an EMBL/GenBank/DDBJ whole genome shotgun (WGS) entry which is preliminary data.</text>
</comment>
<keyword evidence="2" id="KW-1185">Reference proteome</keyword>
<dbReference type="RefSeq" id="WP_152945231.1">
    <property type="nucleotide sequence ID" value="NZ_WHYR01000006.1"/>
</dbReference>
<evidence type="ECO:0000313" key="1">
    <source>
        <dbReference type="EMBL" id="MQL51302.1"/>
    </source>
</evidence>
<reference evidence="1 2" key="1">
    <citation type="submission" date="2019-10" db="EMBL/GenBank/DDBJ databases">
        <title>Comparative genomics of sulfur disproportionating microorganisms.</title>
        <authorList>
            <person name="Ward L.M."/>
            <person name="Bertran E."/>
            <person name="Johnston D."/>
        </authorList>
    </citation>
    <scope>NUCLEOTIDE SEQUENCE [LARGE SCALE GENOMIC DNA]</scope>
    <source>
        <strain evidence="1 2">DSM 14055</strain>
    </source>
</reference>
<gene>
    <name evidence="1" type="ORF">GFC01_03295</name>
</gene>
<dbReference type="OrthoDB" id="1809841at2"/>
<sequence>MSVLQTAEKHNLNALAYLRYYLDACAKSGGPPPDLEKFLPWNIPDEIIREYGMARGRDHPANFPLTICDRSLNLCDIELIRQIILSDPTASRVQISREVCQAWSWFKPDGGLKDTSCRVLLLRLHRLGLIALPAPAGQVGEVEALPTKKCTQFPGLT</sequence>
<proteinExistence type="predicted"/>
<organism evidence="1 2">
    <name type="scientific">Desulfofundulus thermobenzoicus</name>
    <dbReference type="NCBI Taxonomy" id="29376"/>
    <lineage>
        <taxon>Bacteria</taxon>
        <taxon>Bacillati</taxon>
        <taxon>Bacillota</taxon>
        <taxon>Clostridia</taxon>
        <taxon>Eubacteriales</taxon>
        <taxon>Peptococcaceae</taxon>
        <taxon>Desulfofundulus</taxon>
    </lineage>
</organism>
<dbReference type="EMBL" id="WHYR01000006">
    <property type="protein sequence ID" value="MQL51302.1"/>
    <property type="molecule type" value="Genomic_DNA"/>
</dbReference>
<name>A0A6N7IMU5_9FIRM</name>
<dbReference type="Proteomes" id="UP000441717">
    <property type="component" value="Unassembled WGS sequence"/>
</dbReference>
<protein>
    <recommendedName>
        <fullName evidence="3">Transposase IS66 C-terminal domain-containing protein</fullName>
    </recommendedName>
</protein>
<accession>A0A6N7IMU5</accession>
<evidence type="ECO:0000313" key="2">
    <source>
        <dbReference type="Proteomes" id="UP000441717"/>
    </source>
</evidence>
<dbReference type="AlphaFoldDB" id="A0A6N7IMU5"/>
<evidence type="ECO:0008006" key="3">
    <source>
        <dbReference type="Google" id="ProtNLM"/>
    </source>
</evidence>